<reference evidence="9 10" key="1">
    <citation type="journal article" date="2019" name="PLoS Biol.">
        <title>Sex chromosomes control vertical transmission of feminizing Wolbachia symbionts in an isopod.</title>
        <authorList>
            <person name="Becking T."/>
            <person name="Chebbi M.A."/>
            <person name="Giraud I."/>
            <person name="Moumen B."/>
            <person name="Laverre T."/>
            <person name="Caubet Y."/>
            <person name="Peccoud J."/>
            <person name="Gilbert C."/>
            <person name="Cordaux R."/>
        </authorList>
    </citation>
    <scope>NUCLEOTIDE SEQUENCE [LARGE SCALE GENOMIC DNA]</scope>
    <source>
        <strain evidence="9">ANa2</strain>
        <tissue evidence="9">Whole body excluding digestive tract and cuticle</tissue>
    </source>
</reference>
<comment type="similarity">
    <text evidence="2 6">Belongs to the glycosyl hydrolase 30 family.</text>
</comment>
<dbReference type="PRINTS" id="PR00843">
    <property type="entry name" value="GLHYDRLASE30"/>
</dbReference>
<dbReference type="GO" id="GO:0004348">
    <property type="term" value="F:glucosylceramidase activity"/>
    <property type="evidence" value="ECO:0007669"/>
    <property type="project" value="UniProtKB-EC"/>
</dbReference>
<comment type="catalytic activity">
    <reaction evidence="1">
        <text>a beta-D-glucosyl-(1&lt;-&gt;1')-N-acylsphing-4-enine + H2O = an N-acylsphing-4-enine + D-glucose</text>
        <dbReference type="Rhea" id="RHEA:13269"/>
        <dbReference type="ChEBI" id="CHEBI:4167"/>
        <dbReference type="ChEBI" id="CHEBI:15377"/>
        <dbReference type="ChEBI" id="CHEBI:22801"/>
        <dbReference type="ChEBI" id="CHEBI:52639"/>
        <dbReference type="EC" id="3.2.1.45"/>
    </reaction>
    <physiologicalReaction direction="left-to-right" evidence="1">
        <dbReference type="Rhea" id="RHEA:13270"/>
    </physiologicalReaction>
</comment>
<evidence type="ECO:0000256" key="4">
    <source>
        <dbReference type="ARBA" id="ARBA00022729"/>
    </source>
</evidence>
<keyword evidence="6" id="KW-0326">Glycosidase</keyword>
<keyword evidence="6" id="KW-0746">Sphingolipid metabolism</keyword>
<dbReference type="PANTHER" id="PTHR11069">
    <property type="entry name" value="GLUCOSYLCERAMIDASE"/>
    <property type="match status" value="1"/>
</dbReference>
<dbReference type="InterPro" id="IPR033453">
    <property type="entry name" value="Glyco_hydro_30_TIM-barrel"/>
</dbReference>
<dbReference type="EC" id="3.2.1.45" evidence="3 6"/>
<evidence type="ECO:0000313" key="9">
    <source>
        <dbReference type="EMBL" id="KAB7497444.1"/>
    </source>
</evidence>
<dbReference type="GO" id="GO:0016020">
    <property type="term" value="C:membrane"/>
    <property type="evidence" value="ECO:0007669"/>
    <property type="project" value="GOC"/>
</dbReference>
<dbReference type="InterPro" id="IPR017853">
    <property type="entry name" value="GH"/>
</dbReference>
<feature type="domain" description="Glycosyl hydrolase family 30 TIM-barrel" evidence="7">
    <location>
        <begin position="42"/>
        <end position="366"/>
    </location>
</feature>
<organism evidence="9 10">
    <name type="scientific">Armadillidium nasatum</name>
    <dbReference type="NCBI Taxonomy" id="96803"/>
    <lineage>
        <taxon>Eukaryota</taxon>
        <taxon>Metazoa</taxon>
        <taxon>Ecdysozoa</taxon>
        <taxon>Arthropoda</taxon>
        <taxon>Crustacea</taxon>
        <taxon>Multicrustacea</taxon>
        <taxon>Malacostraca</taxon>
        <taxon>Eumalacostraca</taxon>
        <taxon>Peracarida</taxon>
        <taxon>Isopoda</taxon>
        <taxon>Oniscidea</taxon>
        <taxon>Crinocheta</taxon>
        <taxon>Armadillidiidae</taxon>
        <taxon>Armadillidium</taxon>
    </lineage>
</organism>
<keyword evidence="6" id="KW-0443">Lipid metabolism</keyword>
<dbReference type="AlphaFoldDB" id="A0A5N5STA1"/>
<dbReference type="SUPFAM" id="SSF51445">
    <property type="entry name" value="(Trans)glycosidases"/>
    <property type="match status" value="1"/>
</dbReference>
<keyword evidence="5 6" id="KW-0378">Hydrolase</keyword>
<gene>
    <name evidence="9" type="primary">Gba</name>
    <name evidence="9" type="ORF">Anas_07682</name>
</gene>
<dbReference type="Gene3D" id="2.60.40.1180">
    <property type="entry name" value="Golgi alpha-mannosidase II"/>
    <property type="match status" value="1"/>
</dbReference>
<evidence type="ECO:0000256" key="2">
    <source>
        <dbReference type="ARBA" id="ARBA00005382"/>
    </source>
</evidence>
<evidence type="ECO:0000313" key="10">
    <source>
        <dbReference type="Proteomes" id="UP000326759"/>
    </source>
</evidence>
<evidence type="ECO:0000256" key="6">
    <source>
        <dbReference type="RuleBase" id="RU361188"/>
    </source>
</evidence>
<accession>A0A5N5STA1</accession>
<dbReference type="Pfam" id="PF02055">
    <property type="entry name" value="Glyco_hydro_30"/>
    <property type="match status" value="1"/>
</dbReference>
<evidence type="ECO:0000256" key="3">
    <source>
        <dbReference type="ARBA" id="ARBA00012658"/>
    </source>
</evidence>
<evidence type="ECO:0000256" key="1">
    <source>
        <dbReference type="ARBA" id="ARBA00001013"/>
    </source>
</evidence>
<dbReference type="InterPro" id="IPR013780">
    <property type="entry name" value="Glyco_hydro_b"/>
</dbReference>
<dbReference type="GO" id="GO:0006680">
    <property type="term" value="P:glucosylceramide catabolic process"/>
    <property type="evidence" value="ECO:0007669"/>
    <property type="project" value="TreeGrafter"/>
</dbReference>
<sequence length="437" mass="50288">MDILMLQMLKQPLELIQRFNDRLFLDLEEPLPMLQQLISNIYPKKAQDNLIKMYFGPQGSRYNIIRVNMAGCDFSVRGYSYDDVDGDVDLVYFNLTEEDYNYKIPVIKHAIEVNPEEIYVFGSPWAPPSWMKTNGEIGGQGQLLKEMWQPWANYFIKFFEMYESSLGVQLWGFTPLNEPLVSLNITGFTGPNCVFWPEDMRDWIATVLGPKLEETEYDRLKLMIYDFNRLYLEDYAETILSDPDANQYVDGTAVHWYDDDVLGPEGLDNVHNMDPSKFILYTEACVVGTGTPVTLGAWDRGEQYVNDVIEDINHWSTGWVDWNIVLDPNGGPNWLNNFVDAPIIVNATADEFYIQPLYYALSLFSRNVPRGSVYVFSDVDNDNLKTTAFVNPDGEVVLIVANFSDEEHTFGVLNENGIYVFKYTIEARTWLALSYTI</sequence>
<dbReference type="Gene3D" id="3.20.20.80">
    <property type="entry name" value="Glycosidases"/>
    <property type="match status" value="1"/>
</dbReference>
<protein>
    <recommendedName>
        <fullName evidence="3 6">Glucosylceramidase</fullName>
        <ecNumber evidence="3 6">3.2.1.45</ecNumber>
    </recommendedName>
</protein>
<dbReference type="EMBL" id="SEYY01020273">
    <property type="protein sequence ID" value="KAB7497444.1"/>
    <property type="molecule type" value="Genomic_DNA"/>
</dbReference>
<proteinExistence type="inferred from homology"/>
<dbReference type="OrthoDB" id="2160638at2759"/>
<dbReference type="InterPro" id="IPR001139">
    <property type="entry name" value="Glyco_hydro_30"/>
</dbReference>
<keyword evidence="4" id="KW-0732">Signal</keyword>
<evidence type="ECO:0000259" key="7">
    <source>
        <dbReference type="Pfam" id="PF02055"/>
    </source>
</evidence>
<dbReference type="Proteomes" id="UP000326759">
    <property type="component" value="Unassembled WGS sequence"/>
</dbReference>
<comment type="caution">
    <text evidence="9">The sequence shown here is derived from an EMBL/GenBank/DDBJ whole genome shotgun (WGS) entry which is preliminary data.</text>
</comment>
<dbReference type="Pfam" id="PF17189">
    <property type="entry name" value="Glyco_hydro_30C"/>
    <property type="match status" value="1"/>
</dbReference>
<dbReference type="InterPro" id="IPR033452">
    <property type="entry name" value="GH30_C"/>
</dbReference>
<dbReference type="PANTHER" id="PTHR11069:SF23">
    <property type="entry name" value="LYSOSOMAL ACID GLUCOSYLCERAMIDASE"/>
    <property type="match status" value="1"/>
</dbReference>
<feature type="domain" description="Glycosyl hydrolase family 30 beta sandwich" evidence="8">
    <location>
        <begin position="371"/>
        <end position="429"/>
    </location>
</feature>
<keyword evidence="10" id="KW-1185">Reference proteome</keyword>
<name>A0A5N5STA1_9CRUS</name>
<evidence type="ECO:0000256" key="5">
    <source>
        <dbReference type="ARBA" id="ARBA00022801"/>
    </source>
</evidence>
<evidence type="ECO:0000259" key="8">
    <source>
        <dbReference type="Pfam" id="PF17189"/>
    </source>
</evidence>